<protein>
    <recommendedName>
        <fullName evidence="1">RNase H type-1 domain-containing protein</fullName>
    </recommendedName>
</protein>
<sequence length="139" mass="15929">MRSYNGRFISAFSANLGGGSITHAELAAIVWGLRMAWEKGARKVELQTDSLTAVQLLRTEVKHHQHRTMITAARRLLELNWEVRIKHVFRESNFVADYMASIGHSMPVGVHMFDVPSPMMNYWLYYDLVGVQTPRLINN</sequence>
<dbReference type="SUPFAM" id="SSF53098">
    <property type="entry name" value="Ribonuclease H-like"/>
    <property type="match status" value="1"/>
</dbReference>
<feature type="domain" description="RNase H type-1" evidence="1">
    <location>
        <begin position="2"/>
        <end position="101"/>
    </location>
</feature>
<accession>A0AAV0NL10</accession>
<evidence type="ECO:0000313" key="3">
    <source>
        <dbReference type="Proteomes" id="UP001154282"/>
    </source>
</evidence>
<dbReference type="InterPro" id="IPR053151">
    <property type="entry name" value="RNase_H-like"/>
</dbReference>
<dbReference type="PANTHER" id="PTHR47723:SF13">
    <property type="entry name" value="PUTATIVE-RELATED"/>
    <property type="match status" value="1"/>
</dbReference>
<dbReference type="InterPro" id="IPR012337">
    <property type="entry name" value="RNaseH-like_sf"/>
</dbReference>
<dbReference type="PANTHER" id="PTHR47723">
    <property type="entry name" value="OS05G0353850 PROTEIN"/>
    <property type="match status" value="1"/>
</dbReference>
<dbReference type="InterPro" id="IPR036397">
    <property type="entry name" value="RNaseH_sf"/>
</dbReference>
<dbReference type="InterPro" id="IPR002156">
    <property type="entry name" value="RNaseH_domain"/>
</dbReference>
<dbReference type="AlphaFoldDB" id="A0AAV0NL10"/>
<dbReference type="GO" id="GO:0004523">
    <property type="term" value="F:RNA-DNA hybrid ribonuclease activity"/>
    <property type="evidence" value="ECO:0007669"/>
    <property type="project" value="InterPro"/>
</dbReference>
<name>A0AAV0NL10_9ROSI</name>
<dbReference type="Proteomes" id="UP001154282">
    <property type="component" value="Unassembled WGS sequence"/>
</dbReference>
<dbReference type="Pfam" id="PF13456">
    <property type="entry name" value="RVT_3"/>
    <property type="match status" value="1"/>
</dbReference>
<reference evidence="2" key="1">
    <citation type="submission" date="2022-08" db="EMBL/GenBank/DDBJ databases">
        <authorList>
            <person name="Gutierrez-Valencia J."/>
        </authorList>
    </citation>
    <scope>NUCLEOTIDE SEQUENCE</scope>
</reference>
<keyword evidence="3" id="KW-1185">Reference proteome</keyword>
<comment type="caution">
    <text evidence="2">The sequence shown here is derived from an EMBL/GenBank/DDBJ whole genome shotgun (WGS) entry which is preliminary data.</text>
</comment>
<organism evidence="2 3">
    <name type="scientific">Linum tenue</name>
    <dbReference type="NCBI Taxonomy" id="586396"/>
    <lineage>
        <taxon>Eukaryota</taxon>
        <taxon>Viridiplantae</taxon>
        <taxon>Streptophyta</taxon>
        <taxon>Embryophyta</taxon>
        <taxon>Tracheophyta</taxon>
        <taxon>Spermatophyta</taxon>
        <taxon>Magnoliopsida</taxon>
        <taxon>eudicotyledons</taxon>
        <taxon>Gunneridae</taxon>
        <taxon>Pentapetalae</taxon>
        <taxon>rosids</taxon>
        <taxon>fabids</taxon>
        <taxon>Malpighiales</taxon>
        <taxon>Linaceae</taxon>
        <taxon>Linum</taxon>
    </lineage>
</organism>
<proteinExistence type="predicted"/>
<evidence type="ECO:0000313" key="2">
    <source>
        <dbReference type="EMBL" id="CAI0459079.1"/>
    </source>
</evidence>
<evidence type="ECO:0000259" key="1">
    <source>
        <dbReference type="Pfam" id="PF13456"/>
    </source>
</evidence>
<dbReference type="Gene3D" id="3.30.420.10">
    <property type="entry name" value="Ribonuclease H-like superfamily/Ribonuclease H"/>
    <property type="match status" value="1"/>
</dbReference>
<gene>
    <name evidence="2" type="ORF">LITE_LOCUS33827</name>
</gene>
<dbReference type="EMBL" id="CAMGYJ010000008">
    <property type="protein sequence ID" value="CAI0459079.1"/>
    <property type="molecule type" value="Genomic_DNA"/>
</dbReference>
<dbReference type="CDD" id="cd06222">
    <property type="entry name" value="RNase_H_like"/>
    <property type="match status" value="1"/>
</dbReference>
<dbReference type="GO" id="GO:0003676">
    <property type="term" value="F:nucleic acid binding"/>
    <property type="evidence" value="ECO:0007669"/>
    <property type="project" value="InterPro"/>
</dbReference>
<dbReference type="InterPro" id="IPR044730">
    <property type="entry name" value="RNase_H-like_dom_plant"/>
</dbReference>